<feature type="compositionally biased region" description="Polar residues" evidence="1">
    <location>
        <begin position="665"/>
        <end position="674"/>
    </location>
</feature>
<accession>K3W717</accession>
<feature type="compositionally biased region" description="Basic and acidic residues" evidence="1">
    <location>
        <begin position="544"/>
        <end position="554"/>
    </location>
</feature>
<feature type="compositionally biased region" description="Low complexity" evidence="1">
    <location>
        <begin position="647"/>
        <end position="658"/>
    </location>
</feature>
<dbReference type="eggNOG" id="ENOG502RXB7">
    <property type="taxonomic scope" value="Eukaryota"/>
</dbReference>
<feature type="compositionally biased region" description="Low complexity" evidence="1">
    <location>
        <begin position="454"/>
        <end position="473"/>
    </location>
</feature>
<feature type="transmembrane region" description="Helical" evidence="2">
    <location>
        <begin position="982"/>
        <end position="998"/>
    </location>
</feature>
<feature type="compositionally biased region" description="Low complexity" evidence="1">
    <location>
        <begin position="837"/>
        <end position="848"/>
    </location>
</feature>
<evidence type="ECO:0000256" key="1">
    <source>
        <dbReference type="SAM" id="MobiDB-lite"/>
    </source>
</evidence>
<feature type="compositionally biased region" description="Polar residues" evidence="1">
    <location>
        <begin position="598"/>
        <end position="616"/>
    </location>
</feature>
<feature type="compositionally biased region" description="Low complexity" evidence="1">
    <location>
        <begin position="218"/>
        <end position="240"/>
    </location>
</feature>
<reference evidence="4" key="1">
    <citation type="journal article" date="2010" name="Genome Biol.">
        <title>Genome sequence of the necrotrophic plant pathogen Pythium ultimum reveals original pathogenicity mechanisms and effector repertoire.</title>
        <authorList>
            <person name="Levesque C.A."/>
            <person name="Brouwer H."/>
            <person name="Cano L."/>
            <person name="Hamilton J.P."/>
            <person name="Holt C."/>
            <person name="Huitema E."/>
            <person name="Raffaele S."/>
            <person name="Robideau G.P."/>
            <person name="Thines M."/>
            <person name="Win J."/>
            <person name="Zerillo M.M."/>
            <person name="Beakes G.W."/>
            <person name="Boore J.L."/>
            <person name="Busam D."/>
            <person name="Dumas B."/>
            <person name="Ferriera S."/>
            <person name="Fuerstenberg S.I."/>
            <person name="Gachon C.M."/>
            <person name="Gaulin E."/>
            <person name="Govers F."/>
            <person name="Grenville-Briggs L."/>
            <person name="Horner N."/>
            <person name="Hostetler J."/>
            <person name="Jiang R.H."/>
            <person name="Johnson J."/>
            <person name="Krajaejun T."/>
            <person name="Lin H."/>
            <person name="Meijer H.J."/>
            <person name="Moore B."/>
            <person name="Morris P."/>
            <person name="Phuntmart V."/>
            <person name="Puiu D."/>
            <person name="Shetty J."/>
            <person name="Stajich J.E."/>
            <person name="Tripathy S."/>
            <person name="Wawra S."/>
            <person name="van West P."/>
            <person name="Whitty B.R."/>
            <person name="Coutinho P.M."/>
            <person name="Henrissat B."/>
            <person name="Martin F."/>
            <person name="Thomas P.D."/>
            <person name="Tyler B.M."/>
            <person name="De Vries R.P."/>
            <person name="Kamoun S."/>
            <person name="Yandell M."/>
            <person name="Tisserat N."/>
            <person name="Buell C.R."/>
        </authorList>
    </citation>
    <scope>NUCLEOTIDE SEQUENCE</scope>
    <source>
        <strain evidence="4">DAOM:BR144</strain>
    </source>
</reference>
<dbReference type="OMA" id="FIHIHRV"/>
<name>K3W717_GLOUD</name>
<keyword evidence="2" id="KW-0472">Membrane</keyword>
<evidence type="ECO:0000256" key="2">
    <source>
        <dbReference type="SAM" id="Phobius"/>
    </source>
</evidence>
<feature type="region of interest" description="Disordered" evidence="1">
    <location>
        <begin position="145"/>
        <end position="240"/>
    </location>
</feature>
<protein>
    <submittedName>
        <fullName evidence="3">Uncharacterized protein</fullName>
    </submittedName>
</protein>
<dbReference type="STRING" id="431595.K3W717"/>
<keyword evidence="2" id="KW-1133">Transmembrane helix</keyword>
<organism evidence="3 4">
    <name type="scientific">Globisporangium ultimum (strain ATCC 200006 / CBS 805.95 / DAOM BR144)</name>
    <name type="common">Pythium ultimum</name>
    <dbReference type="NCBI Taxonomy" id="431595"/>
    <lineage>
        <taxon>Eukaryota</taxon>
        <taxon>Sar</taxon>
        <taxon>Stramenopiles</taxon>
        <taxon>Oomycota</taxon>
        <taxon>Peronosporomycetes</taxon>
        <taxon>Pythiales</taxon>
        <taxon>Pythiaceae</taxon>
        <taxon>Globisporangium</taxon>
    </lineage>
</organism>
<dbReference type="EnsemblProtists" id="PYU1_T000758">
    <property type="protein sequence ID" value="PYU1_T000758"/>
    <property type="gene ID" value="PYU1_G000758"/>
</dbReference>
<proteinExistence type="predicted"/>
<keyword evidence="4" id="KW-1185">Reference proteome</keyword>
<feature type="compositionally biased region" description="Basic and acidic residues" evidence="1">
    <location>
        <begin position="699"/>
        <end position="714"/>
    </location>
</feature>
<feature type="region of interest" description="Disordered" evidence="1">
    <location>
        <begin position="415"/>
        <end position="848"/>
    </location>
</feature>
<feature type="compositionally biased region" description="Low complexity" evidence="1">
    <location>
        <begin position="158"/>
        <end position="169"/>
    </location>
</feature>
<dbReference type="AlphaFoldDB" id="K3W717"/>
<dbReference type="Proteomes" id="UP000019132">
    <property type="component" value="Unassembled WGS sequence"/>
</dbReference>
<reference evidence="3" key="3">
    <citation type="submission" date="2015-02" db="UniProtKB">
        <authorList>
            <consortium name="EnsemblProtists"/>
        </authorList>
    </citation>
    <scope>IDENTIFICATION</scope>
    <source>
        <strain evidence="3">DAOM BR144</strain>
    </source>
</reference>
<feature type="compositionally biased region" description="Basic and acidic residues" evidence="1">
    <location>
        <begin position="777"/>
        <end position="791"/>
    </location>
</feature>
<feature type="transmembrane region" description="Helical" evidence="2">
    <location>
        <begin position="922"/>
        <end position="945"/>
    </location>
</feature>
<feature type="compositionally biased region" description="Basic and acidic residues" evidence="1">
    <location>
        <begin position="743"/>
        <end position="754"/>
    </location>
</feature>
<feature type="transmembrane region" description="Helical" evidence="2">
    <location>
        <begin position="1010"/>
        <end position="1030"/>
    </location>
</feature>
<dbReference type="EMBL" id="GL376620">
    <property type="status" value="NOT_ANNOTATED_CDS"/>
    <property type="molecule type" value="Genomic_DNA"/>
</dbReference>
<feature type="compositionally biased region" description="Basic residues" evidence="1">
    <location>
        <begin position="816"/>
        <end position="828"/>
    </location>
</feature>
<feature type="compositionally biased region" description="Basic and acidic residues" evidence="1">
    <location>
        <begin position="801"/>
        <end position="815"/>
    </location>
</feature>
<dbReference type="InParanoid" id="K3W717"/>
<feature type="transmembrane region" description="Helical" evidence="2">
    <location>
        <begin position="957"/>
        <end position="976"/>
    </location>
</feature>
<dbReference type="HOGENOM" id="CLU_009777_0_0_1"/>
<feature type="compositionally biased region" description="Low complexity" evidence="1">
    <location>
        <begin position="423"/>
        <end position="437"/>
    </location>
</feature>
<evidence type="ECO:0000313" key="3">
    <source>
        <dbReference type="EnsemblProtists" id="PYU1_T000758"/>
    </source>
</evidence>
<keyword evidence="2" id="KW-0812">Transmembrane</keyword>
<reference evidence="4" key="2">
    <citation type="submission" date="2010-04" db="EMBL/GenBank/DDBJ databases">
        <authorList>
            <person name="Buell R."/>
            <person name="Hamilton J."/>
            <person name="Hostetler J."/>
        </authorList>
    </citation>
    <scope>NUCLEOTIDE SEQUENCE [LARGE SCALE GENOMIC DNA]</scope>
    <source>
        <strain evidence="4">DAOM:BR144</strain>
    </source>
</reference>
<feature type="transmembrane region" description="Helical" evidence="2">
    <location>
        <begin position="1042"/>
        <end position="1063"/>
    </location>
</feature>
<dbReference type="VEuPathDB" id="FungiDB:PYU1_G000758"/>
<evidence type="ECO:0000313" key="4">
    <source>
        <dbReference type="Proteomes" id="UP000019132"/>
    </source>
</evidence>
<sequence>MNGSGSDEEGTMAYFLPIGIADDSPPKRSMLPPGSFGPIGGRTPTAANASLGPRGFHAAGDSPSAAAYLAHHRSDGFGAATASSATAAGSIGLNAMASAGMASASSNFLLSDLGGEIHEPQSQSLAFDSTSDASTASIGSFGFSRTFRRGRSDDENASSSGLFGRGSSSYLASPRDNPFGGGSGGTGTPPPFYNRASASDLSSPFMATVQDPSPFGTSSPHDWPASSPSSSAASATSVAPRRVLQAPPGLSEPPGLSSPRLGLGGDYMTSSFLGSSTAVGTQQSHLASGGGSGSFGSTYATAATSTPTTMSDAFRSASSHAFPSNLGSPLHALHLSSPDGLFASPSHHHHLSSERRSGIMNPDLAELNSHSVKVHHERTPLTSNRPVNEPIGMGTIVNELQARQVAVQGSAAKQATTSSIGLGQQSTQSASGSSYSRRATEKKKPASPTMRPKPSAATPASRSASASASVAVSDGKHARGKRRGGPTVVDQTASSSTRRGHSHDEYESGDSAEFSITSDSGESTGKARLLSPPPDSGTTQQQQPRREDKNERRNARSSASKKKTVSDKAAATAGRKQMYREKLTKDAATSDIVPQPTPQQRVNDDNLMQQRSTNEAEPTGDFKYHAAASKPAVKEAQPRAARRGKDAAATTTVQTTAVAEDKETASLTASITQERVTDSSDSETVPAKENTEAPSTLDTTHEKESDSVAKDKDAQTPVSDAVVEDNNKLTSNKPNAKETPAPPHEEVSPTEHSAKQQQASSVAEIPESTAKGSDTSSSDKKQQPLVKEKELSQPQPTPPPPRKEKLSKREKSESKKKNHANKQQKKDKRRDSPPPRSKGSSSSFDVSDISDLDNVVGASDSGSGIQASASSAVSDFVAGIWSRGVVWAVYILSGVKAMCVWVASRIHLRGIVSTARYHLESVAAVLFSVLLLLSLHGASWFIRVHRVAFRAILTHRHIGFCFAFLYAFPFLVQYVFPWAPPWAPVCLWYAFLVQLFCTNGPTAMVTTFRILLPLVFLIEGAELLLTSFIISALKTSNLCSPIFLVSLAAQCLSAVFLGSELVVQWFQMALALYSLHSMVASDEDWHGLGDDDDELSCQSSMSMLHHHSIADYSHHPAPSSAQSIQKTKRLDRRALAYVRGRKFR</sequence>
<feature type="region of interest" description="Disordered" evidence="1">
    <location>
        <begin position="24"/>
        <end position="56"/>
    </location>
</feature>
<feature type="compositionally biased region" description="Polar residues" evidence="1">
    <location>
        <begin position="514"/>
        <end position="523"/>
    </location>
</feature>